<evidence type="ECO:0000256" key="1">
    <source>
        <dbReference type="ARBA" id="ARBA00022737"/>
    </source>
</evidence>
<keyword evidence="5" id="KW-1185">Reference proteome</keyword>
<dbReference type="EMBL" id="JANVFT010000067">
    <property type="protein sequence ID" value="KAJ4477574.1"/>
    <property type="molecule type" value="Genomic_DNA"/>
</dbReference>
<name>A0ABQ8V9T7_9AGAR</name>
<dbReference type="PANTHER" id="PTHR24198">
    <property type="entry name" value="ANKYRIN REPEAT AND PROTEIN KINASE DOMAIN-CONTAINING PROTEIN"/>
    <property type="match status" value="1"/>
</dbReference>
<proteinExistence type="predicted"/>
<feature type="repeat" description="ANK" evidence="3">
    <location>
        <begin position="9"/>
        <end position="41"/>
    </location>
</feature>
<reference evidence="4" key="1">
    <citation type="submission" date="2022-08" db="EMBL/GenBank/DDBJ databases">
        <title>A Global Phylogenomic Analysis of the Shiitake Genus Lentinula.</title>
        <authorList>
            <consortium name="DOE Joint Genome Institute"/>
            <person name="Sierra-Patev S."/>
            <person name="Min B."/>
            <person name="Naranjo-Ortiz M."/>
            <person name="Looney B."/>
            <person name="Konkel Z."/>
            <person name="Slot J.C."/>
            <person name="Sakamoto Y."/>
            <person name="Steenwyk J.L."/>
            <person name="Rokas A."/>
            <person name="Carro J."/>
            <person name="Camarero S."/>
            <person name="Ferreira P."/>
            <person name="Molpeceres G."/>
            <person name="Ruiz-Duenas F.J."/>
            <person name="Serrano A."/>
            <person name="Henrissat B."/>
            <person name="Drula E."/>
            <person name="Hughes K.W."/>
            <person name="Mata J.L."/>
            <person name="Ishikawa N.K."/>
            <person name="Vargas-Isla R."/>
            <person name="Ushijima S."/>
            <person name="Smith C.A."/>
            <person name="Ahrendt S."/>
            <person name="Andreopoulos W."/>
            <person name="He G."/>
            <person name="Labutti K."/>
            <person name="Lipzen A."/>
            <person name="Ng V."/>
            <person name="Riley R."/>
            <person name="Sandor L."/>
            <person name="Barry K."/>
            <person name="Martinez A.T."/>
            <person name="Xiao Y."/>
            <person name="Gibbons J.G."/>
            <person name="Terashima K."/>
            <person name="Grigoriev I.V."/>
            <person name="Hibbett D.S."/>
        </authorList>
    </citation>
    <scope>NUCLEOTIDE SEQUENCE</scope>
    <source>
        <strain evidence="4">RHP3577 ss4</strain>
    </source>
</reference>
<dbReference type="SUPFAM" id="SSF48403">
    <property type="entry name" value="Ankyrin repeat"/>
    <property type="match status" value="1"/>
</dbReference>
<evidence type="ECO:0000313" key="5">
    <source>
        <dbReference type="Proteomes" id="UP001150217"/>
    </source>
</evidence>
<dbReference type="SMART" id="SM00248">
    <property type="entry name" value="ANK"/>
    <property type="match status" value="3"/>
</dbReference>
<keyword evidence="2 3" id="KW-0040">ANK repeat</keyword>
<dbReference type="PANTHER" id="PTHR24198:SF165">
    <property type="entry name" value="ANKYRIN REPEAT-CONTAINING PROTEIN-RELATED"/>
    <property type="match status" value="1"/>
</dbReference>
<organism evidence="4 5">
    <name type="scientific">Lentinula lateritia</name>
    <dbReference type="NCBI Taxonomy" id="40482"/>
    <lineage>
        <taxon>Eukaryota</taxon>
        <taxon>Fungi</taxon>
        <taxon>Dikarya</taxon>
        <taxon>Basidiomycota</taxon>
        <taxon>Agaricomycotina</taxon>
        <taxon>Agaricomycetes</taxon>
        <taxon>Agaricomycetidae</taxon>
        <taxon>Agaricales</taxon>
        <taxon>Marasmiineae</taxon>
        <taxon>Omphalotaceae</taxon>
        <taxon>Lentinula</taxon>
    </lineage>
</organism>
<evidence type="ECO:0000313" key="4">
    <source>
        <dbReference type="EMBL" id="KAJ4477574.1"/>
    </source>
</evidence>
<dbReference type="InterPro" id="IPR002110">
    <property type="entry name" value="Ankyrin_rpt"/>
</dbReference>
<evidence type="ECO:0000256" key="2">
    <source>
        <dbReference type="ARBA" id="ARBA00023043"/>
    </source>
</evidence>
<keyword evidence="1" id="KW-0677">Repeat</keyword>
<evidence type="ECO:0000256" key="3">
    <source>
        <dbReference type="PROSITE-ProRule" id="PRU00023"/>
    </source>
</evidence>
<accession>A0ABQ8V9T7</accession>
<dbReference type="Pfam" id="PF12796">
    <property type="entry name" value="Ank_2"/>
    <property type="match status" value="1"/>
</dbReference>
<dbReference type="InterPro" id="IPR036770">
    <property type="entry name" value="Ankyrin_rpt-contain_sf"/>
</dbReference>
<dbReference type="PROSITE" id="PS50088">
    <property type="entry name" value="ANK_REPEAT"/>
    <property type="match status" value="1"/>
</dbReference>
<dbReference type="Gene3D" id="1.25.40.20">
    <property type="entry name" value="Ankyrin repeat-containing domain"/>
    <property type="match status" value="2"/>
</dbReference>
<sequence>MDDFNAVGRYGSALATAAYFRNENTVKYLLENGANINEQGVVYGNALQATICDGNMDEDMKLNEDMINFLLENGADIETQSGEYRNALQAAAYHGNENILNKVLEKGVNLQHFWGNRAAVECLLEQEANVNAQEAEFGRTLGAVAYRNNKDMVKYHPERGADTNIQGGRFGKVLQTVAFWGHGDMGGGYSSALQVAAFNGYIDIDACYVSNGKDTDSQGHRNDDNVLNGALCGGNKWVVRLPSDNGAEINTWVVNLDMLSKLLL</sequence>
<protein>
    <submittedName>
        <fullName evidence="4">Ankyrin repeat-containing domain protein</fullName>
    </submittedName>
</protein>
<gene>
    <name evidence="4" type="ORF">C8R41DRAFT_869515</name>
</gene>
<comment type="caution">
    <text evidence="4">The sequence shown here is derived from an EMBL/GenBank/DDBJ whole genome shotgun (WGS) entry which is preliminary data.</text>
</comment>
<dbReference type="Proteomes" id="UP001150217">
    <property type="component" value="Unassembled WGS sequence"/>
</dbReference>